<protein>
    <submittedName>
        <fullName evidence="1">Uncharacterized protein</fullName>
    </submittedName>
</protein>
<dbReference type="Proteomes" id="UP000613840">
    <property type="component" value="Unassembled WGS sequence"/>
</dbReference>
<reference evidence="1" key="1">
    <citation type="journal article" date="2014" name="Int. J. Syst. Evol. Microbiol.">
        <title>Complete genome sequence of Corynebacterium casei LMG S-19264T (=DSM 44701T), isolated from a smear-ripened cheese.</title>
        <authorList>
            <consortium name="US DOE Joint Genome Institute (JGI-PGF)"/>
            <person name="Walter F."/>
            <person name="Albersmeier A."/>
            <person name="Kalinowski J."/>
            <person name="Ruckert C."/>
        </authorList>
    </citation>
    <scope>NUCLEOTIDE SEQUENCE</scope>
    <source>
        <strain evidence="1">CGMCC 4.7306</strain>
    </source>
</reference>
<dbReference type="AlphaFoldDB" id="A0A917SG85"/>
<keyword evidence="2" id="KW-1185">Reference proteome</keyword>
<sequence>MTDIEIRELVIPPSQGGPGWDELVARTQLYNTLVREVVDSRIYSRHRGHNLGPKIKINNLRLLNAVDHGASRVTTGNADENAAMLAINRALGFRPFLVHGLWQKALWPDPPAFRSGPGGSGAR</sequence>
<dbReference type="RefSeq" id="WP_188897052.1">
    <property type="nucleotide sequence ID" value="NZ_BMMZ01000012.1"/>
</dbReference>
<comment type="caution">
    <text evidence="1">The sequence shown here is derived from an EMBL/GenBank/DDBJ whole genome shotgun (WGS) entry which is preliminary data.</text>
</comment>
<evidence type="ECO:0000313" key="2">
    <source>
        <dbReference type="Proteomes" id="UP000613840"/>
    </source>
</evidence>
<name>A0A917SG85_9ACTN</name>
<evidence type="ECO:0000313" key="1">
    <source>
        <dbReference type="EMBL" id="GGL76927.1"/>
    </source>
</evidence>
<dbReference type="EMBL" id="BMMZ01000012">
    <property type="protein sequence ID" value="GGL76927.1"/>
    <property type="molecule type" value="Genomic_DNA"/>
</dbReference>
<proteinExistence type="predicted"/>
<dbReference type="Gene3D" id="3.40.630.30">
    <property type="match status" value="1"/>
</dbReference>
<reference evidence="1" key="2">
    <citation type="submission" date="2020-09" db="EMBL/GenBank/DDBJ databases">
        <authorList>
            <person name="Sun Q."/>
            <person name="Zhou Y."/>
        </authorList>
    </citation>
    <scope>NUCLEOTIDE SEQUENCE</scope>
    <source>
        <strain evidence="1">CGMCC 4.7306</strain>
    </source>
</reference>
<gene>
    <name evidence="1" type="ORF">GCM10011575_38910</name>
</gene>
<organism evidence="1 2">
    <name type="scientific">Microlunatus endophyticus</name>
    <dbReference type="NCBI Taxonomy" id="1716077"/>
    <lineage>
        <taxon>Bacteria</taxon>
        <taxon>Bacillati</taxon>
        <taxon>Actinomycetota</taxon>
        <taxon>Actinomycetes</taxon>
        <taxon>Propionibacteriales</taxon>
        <taxon>Propionibacteriaceae</taxon>
        <taxon>Microlunatus</taxon>
    </lineage>
</organism>
<accession>A0A917SG85</accession>